<dbReference type="PANTHER" id="PTHR47331:SF2">
    <property type="match status" value="1"/>
</dbReference>
<keyword evidence="2" id="KW-1185">Reference proteome</keyword>
<dbReference type="EMBL" id="KE132355">
    <property type="protein sequence ID" value="EPB65074.1"/>
    <property type="molecule type" value="Genomic_DNA"/>
</dbReference>
<evidence type="ECO:0000313" key="2">
    <source>
        <dbReference type="Proteomes" id="UP000054495"/>
    </source>
</evidence>
<proteinExistence type="predicted"/>
<feature type="non-terminal residue" evidence="1">
    <location>
        <position position="1"/>
    </location>
</feature>
<sequence length="274" mass="31221">LHWIHSSRPLKRFVNNRVVEIRSIVSALQSSGTHVKFYYVQSDQNPADCASRGLSTRLSHNHIWWCGPSFLVLPSSQWPQANCEFTLPPDVSPEVENEFQTLTAMQVYSYQSPLRFQATNRYLKLVRSTAYVLKFIGALFLKIRRRPSSLNLSQSLPTKLINAVEFTIAETLLITEHYRESEHQLKELPLHRFNVHRSADGLLRCPNRLEHAETSTISAAPILLVPAHPFTTIVVMYHHLKISTPVFMLQSPLFVATSIFRPSGAQSLRSYATV</sequence>
<gene>
    <name evidence="1" type="ORF">ANCCEY_15863</name>
</gene>
<name>A0A0D6L3D5_9BILA</name>
<dbReference type="AlphaFoldDB" id="A0A0D6L3D5"/>
<organism evidence="1 2">
    <name type="scientific">Ancylostoma ceylanicum</name>
    <dbReference type="NCBI Taxonomy" id="53326"/>
    <lineage>
        <taxon>Eukaryota</taxon>
        <taxon>Metazoa</taxon>
        <taxon>Ecdysozoa</taxon>
        <taxon>Nematoda</taxon>
        <taxon>Chromadorea</taxon>
        <taxon>Rhabditida</taxon>
        <taxon>Rhabditina</taxon>
        <taxon>Rhabditomorpha</taxon>
        <taxon>Strongyloidea</taxon>
        <taxon>Ancylostomatidae</taxon>
        <taxon>Ancylostomatinae</taxon>
        <taxon>Ancylostoma</taxon>
    </lineage>
</organism>
<accession>A0A0D6L3D5</accession>
<reference evidence="1 2" key="1">
    <citation type="submission" date="2013-05" db="EMBL/GenBank/DDBJ databases">
        <title>Draft genome of the parasitic nematode Anyclostoma ceylanicum.</title>
        <authorList>
            <person name="Mitreva M."/>
        </authorList>
    </citation>
    <scope>NUCLEOTIDE SEQUENCE [LARGE SCALE GENOMIC DNA]</scope>
</reference>
<dbReference type="Proteomes" id="UP000054495">
    <property type="component" value="Unassembled WGS sequence"/>
</dbReference>
<protein>
    <submittedName>
        <fullName evidence="1">Uncharacterized protein</fullName>
    </submittedName>
</protein>
<dbReference type="PANTHER" id="PTHR47331">
    <property type="entry name" value="PHD-TYPE DOMAIN-CONTAINING PROTEIN"/>
    <property type="match status" value="1"/>
</dbReference>
<evidence type="ECO:0000313" key="1">
    <source>
        <dbReference type="EMBL" id="EPB65074.1"/>
    </source>
</evidence>